<dbReference type="GO" id="GO:0016706">
    <property type="term" value="F:2-oxoglutarate-dependent dioxygenase activity"/>
    <property type="evidence" value="ECO:0007669"/>
    <property type="project" value="UniProtKB-ARBA"/>
</dbReference>
<dbReference type="Gene3D" id="2.60.120.620">
    <property type="entry name" value="q2cbj1_9rhob like domain"/>
    <property type="match status" value="1"/>
</dbReference>
<dbReference type="Pfam" id="PF05721">
    <property type="entry name" value="PhyH"/>
    <property type="match status" value="1"/>
</dbReference>
<protein>
    <submittedName>
        <fullName evidence="1">Phytanoyl-CoA dioxygenase</fullName>
    </submittedName>
</protein>
<proteinExistence type="predicted"/>
<sequence length="256" mass="28078">MDIDVESFIRDGFVRVPEAFPRDVADAGRALLWEASGCSPDDPSTWTQPVVRLYDQGQPPFREAAQSARLREAYDALVGENRWVPRKTVGGSYAVRFPVEDAPGDEGWHIESSFPGPDPNDYTTYRVNLNSRGRALLVLFLFSDVGDDDAPTRVRVGSHLDVPPLLEHAGDDGLAFMEIAKRADAASEYREVAFATGRAGDVYLCHPFLVHAAQRHQGRTVKFMAQPGLEPAVPLSVDGPSPVERAIKLGLANRPV</sequence>
<dbReference type="RefSeq" id="WP_122195775.1">
    <property type="nucleotide sequence ID" value="NZ_JBHSKC010000007.1"/>
</dbReference>
<dbReference type="InterPro" id="IPR008775">
    <property type="entry name" value="Phytyl_CoA_dOase-like"/>
</dbReference>
<gene>
    <name evidence="1" type="ORF">EBO15_19140</name>
</gene>
<dbReference type="SUPFAM" id="SSF51197">
    <property type="entry name" value="Clavaminate synthase-like"/>
    <property type="match status" value="1"/>
</dbReference>
<dbReference type="EMBL" id="RFFG01000032">
    <property type="protein sequence ID" value="RMI42556.1"/>
    <property type="molecule type" value="Genomic_DNA"/>
</dbReference>
<evidence type="ECO:0000313" key="1">
    <source>
        <dbReference type="EMBL" id="RMI42556.1"/>
    </source>
</evidence>
<dbReference type="Proteomes" id="UP000282674">
    <property type="component" value="Unassembled WGS sequence"/>
</dbReference>
<keyword evidence="1" id="KW-0223">Dioxygenase</keyword>
<organism evidence="1 2">
    <name type="scientific">Actinomadura harenae</name>
    <dbReference type="NCBI Taxonomy" id="2483351"/>
    <lineage>
        <taxon>Bacteria</taxon>
        <taxon>Bacillati</taxon>
        <taxon>Actinomycetota</taxon>
        <taxon>Actinomycetes</taxon>
        <taxon>Streptosporangiales</taxon>
        <taxon>Thermomonosporaceae</taxon>
        <taxon>Actinomadura</taxon>
    </lineage>
</organism>
<reference evidence="1 2" key="1">
    <citation type="submission" date="2018-10" db="EMBL/GenBank/DDBJ databases">
        <title>Isolation from soil.</title>
        <authorList>
            <person name="Hu J."/>
        </authorList>
    </citation>
    <scope>NUCLEOTIDE SEQUENCE [LARGE SCALE GENOMIC DNA]</scope>
    <source>
        <strain evidence="1 2">NEAU-Ht49</strain>
    </source>
</reference>
<name>A0A3M2LZD5_9ACTN</name>
<keyword evidence="2" id="KW-1185">Reference proteome</keyword>
<evidence type="ECO:0000313" key="2">
    <source>
        <dbReference type="Proteomes" id="UP000282674"/>
    </source>
</evidence>
<dbReference type="AlphaFoldDB" id="A0A3M2LZD5"/>
<accession>A0A3M2LZD5</accession>
<keyword evidence="1" id="KW-0560">Oxidoreductase</keyword>
<dbReference type="OrthoDB" id="9798771at2"/>
<comment type="caution">
    <text evidence="1">The sequence shown here is derived from an EMBL/GenBank/DDBJ whole genome shotgun (WGS) entry which is preliminary data.</text>
</comment>